<dbReference type="Proteomes" id="UP000176037">
    <property type="component" value="Unassembled WGS sequence"/>
</dbReference>
<keyword evidence="3" id="KW-1185">Reference proteome</keyword>
<dbReference type="Pfam" id="PF12728">
    <property type="entry name" value="HTH_17"/>
    <property type="match status" value="1"/>
</dbReference>
<gene>
    <name evidence="2" type="ORF">BFC17_14620</name>
</gene>
<evidence type="ECO:0000313" key="2">
    <source>
        <dbReference type="EMBL" id="OFI34806.1"/>
    </source>
</evidence>
<evidence type="ECO:0000313" key="3">
    <source>
        <dbReference type="Proteomes" id="UP000176037"/>
    </source>
</evidence>
<dbReference type="AlphaFoldDB" id="A0A1E8FGD8"/>
<reference evidence="2 3" key="1">
    <citation type="submission" date="2016-09" db="EMBL/GenBank/DDBJ databases">
        <title>Alteromonas lipolytica, a new species isolated from sea water.</title>
        <authorList>
            <person name="Wu Y.-H."/>
            <person name="Cheng H."/>
            <person name="Xu X.-W."/>
        </authorList>
    </citation>
    <scope>NUCLEOTIDE SEQUENCE [LARGE SCALE GENOMIC DNA]</scope>
    <source>
        <strain evidence="2 3">JW12</strain>
    </source>
</reference>
<dbReference type="OrthoDB" id="5903672at2"/>
<sequence length="70" mass="7938">MRKIRVAKYINEYLADDPVSSQTVINWIKSGELKGAKRGGIWLVHVDDLNESMTYESPKDVCLRLLMGAN</sequence>
<dbReference type="STRING" id="1856405.BFC17_14620"/>
<dbReference type="InterPro" id="IPR041657">
    <property type="entry name" value="HTH_17"/>
</dbReference>
<dbReference type="RefSeq" id="WP_070175724.1">
    <property type="nucleotide sequence ID" value="NZ_BMJR01000001.1"/>
</dbReference>
<evidence type="ECO:0000259" key="1">
    <source>
        <dbReference type="Pfam" id="PF12728"/>
    </source>
</evidence>
<protein>
    <recommendedName>
        <fullName evidence="1">Helix-turn-helix domain-containing protein</fullName>
    </recommendedName>
</protein>
<comment type="caution">
    <text evidence="2">The sequence shown here is derived from an EMBL/GenBank/DDBJ whole genome shotgun (WGS) entry which is preliminary data.</text>
</comment>
<proteinExistence type="predicted"/>
<organism evidence="2 3">
    <name type="scientific">Alteromonas lipolytica</name>
    <dbReference type="NCBI Taxonomy" id="1856405"/>
    <lineage>
        <taxon>Bacteria</taxon>
        <taxon>Pseudomonadati</taxon>
        <taxon>Pseudomonadota</taxon>
        <taxon>Gammaproteobacteria</taxon>
        <taxon>Alteromonadales</taxon>
        <taxon>Alteromonadaceae</taxon>
        <taxon>Alteromonas/Salinimonas group</taxon>
        <taxon>Alteromonas</taxon>
    </lineage>
</organism>
<accession>A0A1E8FGD8</accession>
<dbReference type="EMBL" id="MJIC01000010">
    <property type="protein sequence ID" value="OFI34806.1"/>
    <property type="molecule type" value="Genomic_DNA"/>
</dbReference>
<feature type="domain" description="Helix-turn-helix" evidence="1">
    <location>
        <begin position="19"/>
        <end position="51"/>
    </location>
</feature>
<name>A0A1E8FGD8_9ALTE</name>